<dbReference type="GO" id="GO:0016282">
    <property type="term" value="C:eukaryotic 43S preinitiation complex"/>
    <property type="evidence" value="ECO:0007669"/>
    <property type="project" value="UniProtKB-UniRule"/>
</dbReference>
<keyword evidence="8" id="KW-1185">Reference proteome</keyword>
<dbReference type="Pfam" id="PF26569">
    <property type="entry name" value="EIF3CL_C"/>
    <property type="match status" value="1"/>
</dbReference>
<evidence type="ECO:0000256" key="4">
    <source>
        <dbReference type="HAMAP-Rule" id="MF_03002"/>
    </source>
</evidence>
<feature type="compositionally biased region" description="Low complexity" evidence="5">
    <location>
        <begin position="189"/>
        <end position="204"/>
    </location>
</feature>
<evidence type="ECO:0000256" key="2">
    <source>
        <dbReference type="ARBA" id="ARBA00022540"/>
    </source>
</evidence>
<proteinExistence type="inferred from homology"/>
<dbReference type="GO" id="GO:0001732">
    <property type="term" value="P:formation of cytoplasmic translation initiation complex"/>
    <property type="evidence" value="ECO:0007669"/>
    <property type="project" value="UniProtKB-UniRule"/>
</dbReference>
<dbReference type="InterPro" id="IPR000717">
    <property type="entry name" value="PCI_dom"/>
</dbReference>
<protein>
    <recommendedName>
        <fullName evidence="4">Eukaryotic translation initiation factor 3 subunit C</fullName>
        <shortName evidence="4">eIF3c</shortName>
    </recommendedName>
    <alternativeName>
        <fullName evidence="4">Eukaryotic translation initiation factor 3 subunit 8</fullName>
    </alternativeName>
</protein>
<dbReference type="GO" id="GO:0033290">
    <property type="term" value="C:eukaryotic 48S preinitiation complex"/>
    <property type="evidence" value="ECO:0007669"/>
    <property type="project" value="UniProtKB-UniRule"/>
</dbReference>
<feature type="domain" description="PCI" evidence="6">
    <location>
        <begin position="648"/>
        <end position="824"/>
    </location>
</feature>
<feature type="region of interest" description="Disordered" evidence="5">
    <location>
        <begin position="1"/>
        <end position="21"/>
    </location>
</feature>
<keyword evidence="2 4" id="KW-0396">Initiation factor</keyword>
<feature type="compositionally biased region" description="Basic residues" evidence="5">
    <location>
        <begin position="237"/>
        <end position="247"/>
    </location>
</feature>
<keyword evidence="1 4" id="KW-0963">Cytoplasm</keyword>
<comment type="subcellular location">
    <subcellularLocation>
        <location evidence="4">Cytoplasm</location>
    </subcellularLocation>
</comment>
<dbReference type="InterPro" id="IPR008905">
    <property type="entry name" value="EIF3C_N_dom"/>
</dbReference>
<comment type="subunit">
    <text evidence="4">Component of the eukaryotic translation initiation factor 3 (eIF-3) complex.</text>
</comment>
<feature type="region of interest" description="Disordered" evidence="5">
    <location>
        <begin position="147"/>
        <end position="217"/>
    </location>
</feature>
<dbReference type="EMBL" id="JBJKFK010001218">
    <property type="protein sequence ID" value="KAL3313704.1"/>
    <property type="molecule type" value="Genomic_DNA"/>
</dbReference>
<evidence type="ECO:0000256" key="1">
    <source>
        <dbReference type="ARBA" id="ARBA00022490"/>
    </source>
</evidence>
<sequence length="882" mass="102174">MQTRFHPVSSESEDERRVVKSATDKRNAEILAIRRNFANHKKIKDNLMLTKDFDELIKATEKYQKFSATNEIPGFFIVSLAELDDYIKDAWDNKKNISKAAAKALTSLRQKVKKTMKDHETQLEIYKEDPDKFKDIEEEKAVDEVVEQPVVDFHPSQELEGKKLTKKKPKKSVSESMSSSDEEEKSEGEASSFGSYSNSYSESTDSNEDPLDHNKDDPAAYFLKVNVEARAKEKAIKKALRDKKPRKTKEPRVKKQVINDDEDREDDDWPVPAHETIVDSLYGEVDPSLQAFEKGMEISPSLVVKRLEEINADRGKNGISTNDQIFLLLQVEKKIEELRFGIGIHAKLLISLITALFDHSAKHAFMPNQHFQKCLELFTLLFDLIENNANQISFVQAVSEEPEQLEHEPYVIKGSVTLLVFQLEQDYMKILRNINSYEVEYVERLRDERKLCVFFDRLIAHLESMKASEEALCSSYMRKIEHLYYKFDFEWAKQQPEWVDDEVGCDDQLHRSKAPEHESVGEMRRLCEYIYSNDVTDRLRTRAILCHIYHLALYGYWFRARDLMLMSNLQASIDHADQATMVLYNRAMVQLGLCAFRQGHISDAHNSLADIIGSNRVRELLAQQMSQNRYNDKSPQDEALERSLQVPYHMHINTDLLECVYLVSTMLLEIPLLAAHETDMRWRHISKAFHQALRTHDRAVLSAPPESSRDHVIMAAKCMRVGNWSACVDYLFNAKMDSKIWNLFFHADRIKKMLTHRIKEESLRSYMFMYSAVHDSMSLHRLADQFSLPKTLIYSIISKMIINQELTASLEVPSDFLIIHKTERSRLQTLALQLADKVNGIVEMNEKITDNRSGMGLLGGKGYQSYQSNRRNMGSRYNQARY</sequence>
<dbReference type="GO" id="GO:0005852">
    <property type="term" value="C:eukaryotic translation initiation factor 3 complex"/>
    <property type="evidence" value="ECO:0007669"/>
    <property type="project" value="UniProtKB-UniRule"/>
</dbReference>
<dbReference type="PANTHER" id="PTHR13937">
    <property type="entry name" value="EUKARYOTIC TRANSLATION INITATION FACTOR 3, SUBUNIT 8 EIF3S8 -RELATED"/>
    <property type="match status" value="1"/>
</dbReference>
<dbReference type="InterPro" id="IPR036390">
    <property type="entry name" value="WH_DNA-bd_sf"/>
</dbReference>
<dbReference type="InterPro" id="IPR058999">
    <property type="entry name" value="EIF3CL_C"/>
</dbReference>
<dbReference type="PROSITE" id="PS50250">
    <property type="entry name" value="PCI"/>
    <property type="match status" value="1"/>
</dbReference>
<feature type="compositionally biased region" description="Acidic residues" evidence="5">
    <location>
        <begin position="259"/>
        <end position="269"/>
    </location>
</feature>
<gene>
    <name evidence="7" type="primary">EIF3C</name>
    <name evidence="7" type="ORF">Ciccas_007693</name>
</gene>
<dbReference type="HAMAP" id="MF_03002">
    <property type="entry name" value="eIF3c"/>
    <property type="match status" value="1"/>
</dbReference>
<evidence type="ECO:0000313" key="8">
    <source>
        <dbReference type="Proteomes" id="UP001626550"/>
    </source>
</evidence>
<accession>A0ABD2Q2C7</accession>
<dbReference type="AlphaFoldDB" id="A0ABD2Q2C7"/>
<dbReference type="InterPro" id="IPR027516">
    <property type="entry name" value="EIF3C"/>
</dbReference>
<keyword evidence="3 4" id="KW-0648">Protein biosynthesis</keyword>
<feature type="region of interest" description="Disordered" evidence="5">
    <location>
        <begin position="237"/>
        <end position="270"/>
    </location>
</feature>
<organism evidence="7 8">
    <name type="scientific">Cichlidogyrus casuarinus</name>
    <dbReference type="NCBI Taxonomy" id="1844966"/>
    <lineage>
        <taxon>Eukaryota</taxon>
        <taxon>Metazoa</taxon>
        <taxon>Spiralia</taxon>
        <taxon>Lophotrochozoa</taxon>
        <taxon>Platyhelminthes</taxon>
        <taxon>Monogenea</taxon>
        <taxon>Monopisthocotylea</taxon>
        <taxon>Dactylogyridea</taxon>
        <taxon>Ancyrocephalidae</taxon>
        <taxon>Cichlidogyrus</taxon>
    </lineage>
</organism>
<name>A0ABD2Q2C7_9PLAT</name>
<dbReference type="Proteomes" id="UP001626550">
    <property type="component" value="Unassembled WGS sequence"/>
</dbReference>
<reference evidence="7 8" key="1">
    <citation type="submission" date="2024-11" db="EMBL/GenBank/DDBJ databases">
        <title>Adaptive evolution of stress response genes in parasites aligns with host niche diversity.</title>
        <authorList>
            <person name="Hahn C."/>
            <person name="Resl P."/>
        </authorList>
    </citation>
    <scope>NUCLEOTIDE SEQUENCE [LARGE SCALE GENOMIC DNA]</scope>
    <source>
        <strain evidence="7">EGGRZ-B1_66</strain>
        <tissue evidence="7">Body</tissue>
    </source>
</reference>
<comment type="function">
    <text evidence="4">Component of the eukaryotic translation initiation factor 3 (eIF-3) complex, which is involved in protein synthesis of a specialized repertoire of mRNAs and, together with other initiation factors, stimulates binding of mRNA and methionyl-tRNAi to the 40S ribosome. The eIF-3 complex specifically targets and initiates translation of a subset of mRNAs involved in cell proliferation.</text>
</comment>
<dbReference type="PANTHER" id="PTHR13937:SF0">
    <property type="entry name" value="EUKARYOTIC TRANSLATION INITIATION FACTOR 3 SUBUNIT C-RELATED"/>
    <property type="match status" value="1"/>
</dbReference>
<evidence type="ECO:0000259" key="6">
    <source>
        <dbReference type="PROSITE" id="PS50250"/>
    </source>
</evidence>
<comment type="similarity">
    <text evidence="4">Belongs to the eIF-3 subunit C family.</text>
</comment>
<feature type="region of interest" description="Disordered" evidence="5">
    <location>
        <begin position="862"/>
        <end position="882"/>
    </location>
</feature>
<evidence type="ECO:0000313" key="7">
    <source>
        <dbReference type="EMBL" id="KAL3313704.1"/>
    </source>
</evidence>
<evidence type="ECO:0000256" key="3">
    <source>
        <dbReference type="ARBA" id="ARBA00022917"/>
    </source>
</evidence>
<feature type="compositionally biased region" description="Polar residues" evidence="5">
    <location>
        <begin position="864"/>
        <end position="882"/>
    </location>
</feature>
<dbReference type="GO" id="GO:0003743">
    <property type="term" value="F:translation initiation factor activity"/>
    <property type="evidence" value="ECO:0007669"/>
    <property type="project" value="UniProtKB-UniRule"/>
</dbReference>
<evidence type="ECO:0000256" key="5">
    <source>
        <dbReference type="SAM" id="MobiDB-lite"/>
    </source>
</evidence>
<comment type="caution">
    <text evidence="7">The sequence shown here is derived from an EMBL/GenBank/DDBJ whole genome shotgun (WGS) entry which is preliminary data.</text>
</comment>
<dbReference type="Pfam" id="PF01399">
    <property type="entry name" value="PCI"/>
    <property type="match status" value="1"/>
</dbReference>
<dbReference type="SMART" id="SM00088">
    <property type="entry name" value="PINT"/>
    <property type="match status" value="1"/>
</dbReference>
<dbReference type="SUPFAM" id="SSF46785">
    <property type="entry name" value="Winged helix' DNA-binding domain"/>
    <property type="match status" value="1"/>
</dbReference>
<dbReference type="Pfam" id="PF05470">
    <property type="entry name" value="eIF-3c_N"/>
    <property type="match status" value="1"/>
</dbReference>